<protein>
    <submittedName>
        <fullName evidence="7">Sortilin</fullName>
    </submittedName>
</protein>
<dbReference type="GO" id="GO:0006892">
    <property type="term" value="P:post-Golgi vesicle-mediated transport"/>
    <property type="evidence" value="ECO:0007669"/>
    <property type="project" value="TreeGrafter"/>
</dbReference>
<evidence type="ECO:0000313" key="8">
    <source>
        <dbReference type="Proteomes" id="UP000186176"/>
    </source>
</evidence>
<organism evidence="7 8">
    <name type="scientific">Cryptosporidium ubiquitum</name>
    <dbReference type="NCBI Taxonomy" id="857276"/>
    <lineage>
        <taxon>Eukaryota</taxon>
        <taxon>Sar</taxon>
        <taxon>Alveolata</taxon>
        <taxon>Apicomplexa</taxon>
        <taxon>Conoidasida</taxon>
        <taxon>Coccidia</taxon>
        <taxon>Eucoccidiorida</taxon>
        <taxon>Eimeriorina</taxon>
        <taxon>Cryptosporidiidae</taxon>
        <taxon>Cryptosporidium</taxon>
    </lineage>
</organism>
<dbReference type="Pfam" id="PF15902">
    <property type="entry name" value="Sortilin-Vps10"/>
    <property type="match status" value="1"/>
</dbReference>
<dbReference type="VEuPathDB" id="CryptoDB:cubi_02684"/>
<dbReference type="Proteomes" id="UP000186176">
    <property type="component" value="Unassembled WGS sequence"/>
</dbReference>
<dbReference type="GeneID" id="39979474"/>
<proteinExistence type="predicted"/>
<dbReference type="Gene3D" id="2.130.10.10">
    <property type="entry name" value="YVTN repeat-like/Quinoprotein amine dehydrogenase"/>
    <property type="match status" value="1"/>
</dbReference>
<dbReference type="GO" id="GO:0005794">
    <property type="term" value="C:Golgi apparatus"/>
    <property type="evidence" value="ECO:0007669"/>
    <property type="project" value="TreeGrafter"/>
</dbReference>
<keyword evidence="8" id="KW-1185">Reference proteome</keyword>
<evidence type="ECO:0000256" key="3">
    <source>
        <dbReference type="ARBA" id="ARBA00023136"/>
    </source>
</evidence>
<dbReference type="EMBL" id="LRBP01000013">
    <property type="protein sequence ID" value="OII73882.1"/>
    <property type="molecule type" value="Genomic_DNA"/>
</dbReference>
<evidence type="ECO:0000256" key="1">
    <source>
        <dbReference type="ARBA" id="ARBA00004370"/>
    </source>
</evidence>
<dbReference type="PANTHER" id="PTHR12106">
    <property type="entry name" value="SORTILIN RELATED"/>
    <property type="match status" value="1"/>
</dbReference>
<evidence type="ECO:0000313" key="7">
    <source>
        <dbReference type="EMBL" id="OII73882.1"/>
    </source>
</evidence>
<comment type="subcellular location">
    <subcellularLocation>
        <location evidence="1">Membrane</location>
    </subcellularLocation>
</comment>
<accession>A0A1J4MHZ4</accession>
<dbReference type="SUPFAM" id="SSF110296">
    <property type="entry name" value="Oligoxyloglucan reducing end-specific cellobiohydrolase"/>
    <property type="match status" value="2"/>
</dbReference>
<dbReference type="InterPro" id="IPR015943">
    <property type="entry name" value="WD40/YVTN_repeat-like_dom_sf"/>
</dbReference>
<evidence type="ECO:0000256" key="2">
    <source>
        <dbReference type="ARBA" id="ARBA00022737"/>
    </source>
</evidence>
<keyword evidence="4" id="KW-0325">Glycoprotein</keyword>
<dbReference type="Pfam" id="PF15901">
    <property type="entry name" value="Sortilin_C"/>
    <property type="match status" value="1"/>
</dbReference>
<dbReference type="InterPro" id="IPR031778">
    <property type="entry name" value="Sortilin_N"/>
</dbReference>
<keyword evidence="2" id="KW-0677">Repeat</keyword>
<keyword evidence="3" id="KW-0472">Membrane</keyword>
<dbReference type="Gene3D" id="3.30.60.270">
    <property type="match status" value="1"/>
</dbReference>
<dbReference type="Gene3D" id="2.10.70.80">
    <property type="match status" value="1"/>
</dbReference>
<feature type="region of interest" description="Disordered" evidence="5">
    <location>
        <begin position="402"/>
        <end position="421"/>
    </location>
</feature>
<evidence type="ECO:0000256" key="4">
    <source>
        <dbReference type="ARBA" id="ARBA00023180"/>
    </source>
</evidence>
<dbReference type="AlphaFoldDB" id="A0A1J4MHZ4"/>
<dbReference type="PANTHER" id="PTHR12106:SF27">
    <property type="entry name" value="SORTILIN-RELATED RECEPTOR"/>
    <property type="match status" value="1"/>
</dbReference>
<feature type="compositionally biased region" description="Polar residues" evidence="5">
    <location>
        <begin position="987"/>
        <end position="1002"/>
    </location>
</feature>
<dbReference type="InterPro" id="IPR006581">
    <property type="entry name" value="VPS10"/>
</dbReference>
<comment type="caution">
    <text evidence="7">The sequence shown here is derived from an EMBL/GenBank/DDBJ whole genome shotgun (WGS) entry which is preliminary data.</text>
</comment>
<sequence>MKLVITAFKVLVVAELLAFLGFRTKYGLVSAEKKVSVSEIVFESPIESLEWAGTDHNVVIAKTQKGHVYRSTNRGKNWRDITDVLARMGSNSSSSSYSHLNGFSIKSITISPVDKNIILIVGSKHSHFISSNAGETFRRISHSGTIHTWIFHPNKPKLALFSSWTEGCNKSFLQTLKKSNSAGNKCIHQLFFTKDLGATYQKVVDYVVQFHWDGNNKANQNRIFFTHHRKKQGDQPRFGGWMKTIDFSFTDDFGSHIETPVRGGNKFLASNGYIFVAKILDYERQTVSLLVSTNDANSFTQVQLPHTLTEKSYTILDTSEKTVMLHVNHGEDSLKGTGNIYISNYSGTRFALSLMNNVRTLTGECEFDKVMSLEGVYIANVKNDELDNDFGHISATLHEFTESETEDEDVETSKTEHKTKMGKIEQPIRTVITFDKGGEWNYLKAPTVDSRGNRIDCDESDGCYLHLHGVSNYQSLAPFYSVENAVGIILGTGNVGSYLSFDHDDVNTYMSRDGGLTWQEVHKGAFIYELGDFGGLIVMANDLKHTNQVIFSWNEGMSWYDFELGSKPLQVDNILIEPNSSSMEFLLYGSRGKSGILYHLDFNTLGQVQCVGAATPDRPDSDYETWSPHDGKNSEKCMLGKQLLYTRKKQTAECYNGQDFRRPIEKKICTCTEEDFTCEFGFSRQIGSFECRPESLDIVFDDVKTGQCTSSGIFYVTAYRKLPGDACSGGWVPPPVAIPCPGHAPTSSHARIVLVIALFIIIFMLKQGMFGDWTRFGELGYDAYKNVQYKVLGVAKRRSSSLQGILSAISSYINGDSSKVVFGSSNVPGSSPGMMKNNYTTLNNFNSNMFMEDDEDEDDHALDNMTKISGNINHNINNNNNNYNSRVGSGSNLSQRQRSISNNYTSAIQNNSAMDPIFDDLDVFEEDLDSHAIFNQNNGLSNLDPKNDIISSNAPINFDSFNPTELEVNLSSMSNTSFPKITPPPTSNSKSNIGNNFTQEDSNGIELL</sequence>
<dbReference type="InterPro" id="IPR050310">
    <property type="entry name" value="VPS10-sortilin"/>
</dbReference>
<dbReference type="RefSeq" id="XP_028875102.1">
    <property type="nucleotide sequence ID" value="XM_029019695.1"/>
</dbReference>
<dbReference type="SMART" id="SM00602">
    <property type="entry name" value="VPS10"/>
    <property type="match status" value="1"/>
</dbReference>
<evidence type="ECO:0000259" key="6">
    <source>
        <dbReference type="SMART" id="SM00602"/>
    </source>
</evidence>
<dbReference type="InterPro" id="IPR031777">
    <property type="entry name" value="Sortilin_C"/>
</dbReference>
<feature type="region of interest" description="Disordered" evidence="5">
    <location>
        <begin position="975"/>
        <end position="1008"/>
    </location>
</feature>
<reference evidence="7 8" key="1">
    <citation type="submission" date="2016-10" db="EMBL/GenBank/DDBJ databases">
        <title>Reductive evolution of mitochondrial metabolism and differential evolution of invasion-related proteins in Cryptosporidium.</title>
        <authorList>
            <person name="Liu S."/>
            <person name="Roellig D.M."/>
            <person name="Guo Y."/>
            <person name="Li N."/>
            <person name="Frace M.A."/>
            <person name="Tang K."/>
            <person name="Zhang L."/>
            <person name="Feng Y."/>
            <person name="Xiao L."/>
        </authorList>
    </citation>
    <scope>NUCLEOTIDE SEQUENCE [LARGE SCALE GENOMIC DNA]</scope>
    <source>
        <strain evidence="7">39726</strain>
    </source>
</reference>
<dbReference type="GO" id="GO:0016020">
    <property type="term" value="C:membrane"/>
    <property type="evidence" value="ECO:0007669"/>
    <property type="project" value="UniProtKB-SubCell"/>
</dbReference>
<feature type="compositionally biased region" description="Basic and acidic residues" evidence="5">
    <location>
        <begin position="411"/>
        <end position="421"/>
    </location>
</feature>
<gene>
    <name evidence="7" type="ORF">cubi_02684</name>
</gene>
<name>A0A1J4MHZ4_9CRYT</name>
<feature type="domain" description="VPS10" evidence="6">
    <location>
        <begin position="57"/>
        <end position="745"/>
    </location>
</feature>
<dbReference type="OrthoDB" id="443634at2759"/>
<evidence type="ECO:0000256" key="5">
    <source>
        <dbReference type="SAM" id="MobiDB-lite"/>
    </source>
</evidence>